<dbReference type="GO" id="GO:0012505">
    <property type="term" value="C:endomembrane system"/>
    <property type="evidence" value="ECO:0007669"/>
    <property type="project" value="UniProtKB-SubCell"/>
</dbReference>
<dbReference type="GO" id="GO:0005391">
    <property type="term" value="F:P-type sodium:potassium-exchanging transporter activity"/>
    <property type="evidence" value="ECO:0007669"/>
    <property type="project" value="TreeGrafter"/>
</dbReference>
<dbReference type="SUPFAM" id="SSF81660">
    <property type="entry name" value="Metal cation-transporting ATPase, ATP-binding domain N"/>
    <property type="match status" value="1"/>
</dbReference>
<feature type="transmembrane region" description="Helical" evidence="11">
    <location>
        <begin position="729"/>
        <end position="747"/>
    </location>
</feature>
<feature type="domain" description="Cation-transporting P-type ATPase N-terminal" evidence="12">
    <location>
        <begin position="16"/>
        <end position="90"/>
    </location>
</feature>
<dbReference type="SMART" id="SM00831">
    <property type="entry name" value="Cation_ATPase_N"/>
    <property type="match status" value="1"/>
</dbReference>
<dbReference type="NCBIfam" id="TIGR01494">
    <property type="entry name" value="ATPase_P-type"/>
    <property type="match status" value="2"/>
</dbReference>
<dbReference type="InterPro" id="IPR023214">
    <property type="entry name" value="HAD_sf"/>
</dbReference>
<dbReference type="InterPro" id="IPR044492">
    <property type="entry name" value="P_typ_ATPase_HD_dom"/>
</dbReference>
<evidence type="ECO:0000259" key="12">
    <source>
        <dbReference type="SMART" id="SM00831"/>
    </source>
</evidence>
<dbReference type="InterPro" id="IPR023298">
    <property type="entry name" value="ATPase_P-typ_TM_dom_sf"/>
</dbReference>
<dbReference type="InterPro" id="IPR023299">
    <property type="entry name" value="ATPase_P-typ_cyto_dom_N"/>
</dbReference>
<dbReference type="InterPro" id="IPR036412">
    <property type="entry name" value="HAD-like_sf"/>
</dbReference>
<proteinExistence type="inferred from homology"/>
<keyword evidence="10 11" id="KW-0472">Membrane</keyword>
<dbReference type="AlphaFoldDB" id="A0A1F8EZ77"/>
<comment type="caution">
    <text evidence="13">The sequence shown here is derived from an EMBL/GenBank/DDBJ whole genome shotgun (WGS) entry which is preliminary data.</text>
</comment>
<accession>A0A1F8EZ77</accession>
<feature type="transmembrane region" description="Helical" evidence="11">
    <location>
        <begin position="284"/>
        <end position="311"/>
    </location>
</feature>
<dbReference type="PRINTS" id="PR00119">
    <property type="entry name" value="CATATPASE"/>
</dbReference>
<dbReference type="InterPro" id="IPR050510">
    <property type="entry name" value="Cation_transp_ATPase_P-type"/>
</dbReference>
<feature type="transmembrane region" description="Helical" evidence="11">
    <location>
        <begin position="250"/>
        <end position="272"/>
    </location>
</feature>
<keyword evidence="6" id="KW-0067">ATP-binding</keyword>
<dbReference type="InterPro" id="IPR059000">
    <property type="entry name" value="ATPase_P-type_domA"/>
</dbReference>
<dbReference type="Pfam" id="PF00689">
    <property type="entry name" value="Cation_ATPase_C"/>
    <property type="match status" value="1"/>
</dbReference>
<dbReference type="SUPFAM" id="SSF81653">
    <property type="entry name" value="Calcium ATPase, transduction domain A"/>
    <property type="match status" value="1"/>
</dbReference>
<dbReference type="Gene3D" id="3.40.1110.10">
    <property type="entry name" value="Calcium-transporting ATPase, cytoplasmic domain N"/>
    <property type="match status" value="1"/>
</dbReference>
<comment type="similarity">
    <text evidence="2">Belongs to the cation transport ATPase (P-type) (TC 3.A.3) family. Type IIA subfamily.</text>
</comment>
<dbReference type="GO" id="GO:0005886">
    <property type="term" value="C:plasma membrane"/>
    <property type="evidence" value="ECO:0007669"/>
    <property type="project" value="TreeGrafter"/>
</dbReference>
<evidence type="ECO:0000256" key="1">
    <source>
        <dbReference type="ARBA" id="ARBA00004127"/>
    </source>
</evidence>
<feature type="transmembrane region" description="Helical" evidence="11">
    <location>
        <begin position="835"/>
        <end position="858"/>
    </location>
</feature>
<dbReference type="GO" id="GO:0030007">
    <property type="term" value="P:intracellular potassium ion homeostasis"/>
    <property type="evidence" value="ECO:0007669"/>
    <property type="project" value="TreeGrafter"/>
</dbReference>
<keyword evidence="7" id="KW-0460">Magnesium</keyword>
<dbReference type="SFLD" id="SFLDF00027">
    <property type="entry name" value="p-type_atpase"/>
    <property type="match status" value="1"/>
</dbReference>
<dbReference type="SUPFAM" id="SSF56784">
    <property type="entry name" value="HAD-like"/>
    <property type="match status" value="1"/>
</dbReference>
<dbReference type="InterPro" id="IPR006068">
    <property type="entry name" value="ATPase_P-typ_cation-transptr_C"/>
</dbReference>
<dbReference type="SUPFAM" id="SSF81665">
    <property type="entry name" value="Calcium ATPase, transmembrane domain M"/>
    <property type="match status" value="1"/>
</dbReference>
<dbReference type="GO" id="GO:0005524">
    <property type="term" value="F:ATP binding"/>
    <property type="evidence" value="ECO:0007669"/>
    <property type="project" value="UniProtKB-KW"/>
</dbReference>
<dbReference type="GO" id="GO:0016887">
    <property type="term" value="F:ATP hydrolysis activity"/>
    <property type="evidence" value="ECO:0007669"/>
    <property type="project" value="InterPro"/>
</dbReference>
<dbReference type="InterPro" id="IPR018303">
    <property type="entry name" value="ATPase_P-typ_P_site"/>
</dbReference>
<evidence type="ECO:0000256" key="11">
    <source>
        <dbReference type="SAM" id="Phobius"/>
    </source>
</evidence>
<sequence>MLEASARLKQGDIKKPFWGLEVSETAEVLGSDTNKGLEGKEVTIRLGLFGSNSFGKTKVSSVFSVFFRQLQSPLIIILIFASIATIVLREWADASIIILAVTVNTLLGFYQERKAERAIADLSSYIQERARVIRDGKEMDVDASTLVPGDLIHIFFGMRVPADARVVSAQSLSVDESILTGESTPVAKEIGSVSEAAIVTERKSMVFGGTFVAEGSAYAIVTATGSSTEIGKLAQLVAETRQERTPLQKAVFALSWIIAIGISLIVTGIFALGVSRGEPIIDMFIVSIAVVVGAIPEALPVGLTAVLAIGIQRIARRKGIMRNLVAAETLGSTSVIMVDKTGTLTEAKMKLTDIVVADELTTSTEFLDRLKHGQETTPLNVRGTFDVKTFSNEQKELLRLGILNTDVVIENPDKKPNEWQISGRTLEANIVREAAAQGINIFIGGAQNRNRMIIPFSSTYKFSVAREGNTLVVMGAPDVLLARSEIDKDDYVAMMKQIEEMSEHGRRVLGIATLQMSDIVESERIQSNSLKGLIFKGILGFHDPVRQDVPETLRKIKNYGVNVVMATGDLKGTSVAVANEIGWDIKEGQVLTGEELRGLDDKALLEALPHTRIFARVTPEDKLRIIMLYKKSGETVAMTGDGVNDAPSLKAADIGIAVGSGSDVAKGIADLVLLDDKLSTIVATIEEGKRMIMNIRKIFVYLMSNSLDEVILIGGALLAGLALPLSAVQIIWVNLFTGSLPAIGFAFDKDGDLDKLDKKGAVIIDNEVKFLTIGIGIFTSVLLFVLYWLMVETFSVELTIARNVLFMCFASYILAVAFSFHSLRRPLFSYSVFDNKFLVSGVVLGFALLAATMYLPFLYKFFGTAPVPPIWLMLVAGWLILNIVIVEGAKFIFYRNH</sequence>
<feature type="transmembrane region" description="Helical" evidence="11">
    <location>
        <begin position="70"/>
        <end position="88"/>
    </location>
</feature>
<dbReference type="PANTHER" id="PTHR43294">
    <property type="entry name" value="SODIUM/POTASSIUM-TRANSPORTING ATPASE SUBUNIT ALPHA"/>
    <property type="match status" value="1"/>
</dbReference>
<evidence type="ECO:0000313" key="13">
    <source>
        <dbReference type="EMBL" id="OGN05778.1"/>
    </source>
</evidence>
<evidence type="ECO:0000256" key="3">
    <source>
        <dbReference type="ARBA" id="ARBA00022553"/>
    </source>
</evidence>
<dbReference type="InterPro" id="IPR001757">
    <property type="entry name" value="P_typ_ATPase"/>
</dbReference>
<dbReference type="Pfam" id="PF00702">
    <property type="entry name" value="Hydrolase"/>
    <property type="match status" value="1"/>
</dbReference>
<dbReference type="GO" id="GO:1902600">
    <property type="term" value="P:proton transmembrane transport"/>
    <property type="evidence" value="ECO:0007669"/>
    <property type="project" value="TreeGrafter"/>
</dbReference>
<dbReference type="GO" id="GO:1990573">
    <property type="term" value="P:potassium ion import across plasma membrane"/>
    <property type="evidence" value="ECO:0007669"/>
    <property type="project" value="TreeGrafter"/>
</dbReference>
<dbReference type="EMBL" id="MGJL01000048">
    <property type="protein sequence ID" value="OGN05778.1"/>
    <property type="molecule type" value="Genomic_DNA"/>
</dbReference>
<feature type="transmembrane region" description="Helical" evidence="11">
    <location>
        <begin position="698"/>
        <end position="723"/>
    </location>
</feature>
<keyword evidence="4 11" id="KW-0812">Transmembrane</keyword>
<dbReference type="PRINTS" id="PR00120">
    <property type="entry name" value="HATPASE"/>
</dbReference>
<keyword evidence="8" id="KW-1278">Translocase</keyword>
<evidence type="ECO:0000313" key="14">
    <source>
        <dbReference type="Proteomes" id="UP000178023"/>
    </source>
</evidence>
<dbReference type="InterPro" id="IPR008250">
    <property type="entry name" value="ATPase_P-typ_transduc_dom_A_sf"/>
</dbReference>
<evidence type="ECO:0000256" key="8">
    <source>
        <dbReference type="ARBA" id="ARBA00022967"/>
    </source>
</evidence>
<dbReference type="PROSITE" id="PS00154">
    <property type="entry name" value="ATPASE_E1_E2"/>
    <property type="match status" value="1"/>
</dbReference>
<keyword evidence="3" id="KW-0597">Phosphoprotein</keyword>
<evidence type="ECO:0000256" key="5">
    <source>
        <dbReference type="ARBA" id="ARBA00022741"/>
    </source>
</evidence>
<feature type="transmembrane region" description="Helical" evidence="11">
    <location>
        <begin position="803"/>
        <end position="823"/>
    </location>
</feature>
<dbReference type="Pfam" id="PF00122">
    <property type="entry name" value="E1-E2_ATPase"/>
    <property type="match status" value="1"/>
</dbReference>
<dbReference type="Gene3D" id="2.70.150.10">
    <property type="entry name" value="Calcium-transporting ATPase, cytoplasmic transduction domain A"/>
    <property type="match status" value="1"/>
</dbReference>
<dbReference type="Pfam" id="PF00690">
    <property type="entry name" value="Cation_ATPase_N"/>
    <property type="match status" value="1"/>
</dbReference>
<feature type="transmembrane region" description="Helical" evidence="11">
    <location>
        <begin position="94"/>
        <end position="110"/>
    </location>
</feature>
<dbReference type="FunFam" id="2.70.150.10:FF:000160">
    <property type="entry name" value="Sarcoplasmic/endoplasmic reticulum calcium ATPase 1"/>
    <property type="match status" value="1"/>
</dbReference>
<evidence type="ECO:0000256" key="10">
    <source>
        <dbReference type="ARBA" id="ARBA00023136"/>
    </source>
</evidence>
<dbReference type="GO" id="GO:0036376">
    <property type="term" value="P:sodium ion export across plasma membrane"/>
    <property type="evidence" value="ECO:0007669"/>
    <property type="project" value="TreeGrafter"/>
</dbReference>
<dbReference type="Proteomes" id="UP000178023">
    <property type="component" value="Unassembled WGS sequence"/>
</dbReference>
<dbReference type="Gene3D" id="1.20.1110.10">
    <property type="entry name" value="Calcium-transporting ATPase, transmembrane domain"/>
    <property type="match status" value="1"/>
</dbReference>
<reference evidence="13 14" key="1">
    <citation type="journal article" date="2016" name="Nat. Commun.">
        <title>Thousands of microbial genomes shed light on interconnected biogeochemical processes in an aquifer system.</title>
        <authorList>
            <person name="Anantharaman K."/>
            <person name="Brown C.T."/>
            <person name="Hug L.A."/>
            <person name="Sharon I."/>
            <person name="Castelle C.J."/>
            <person name="Probst A.J."/>
            <person name="Thomas B.C."/>
            <person name="Singh A."/>
            <person name="Wilkins M.J."/>
            <person name="Karaoz U."/>
            <person name="Brodie E.L."/>
            <person name="Williams K.H."/>
            <person name="Hubbard S.S."/>
            <person name="Banfield J.F."/>
        </authorList>
    </citation>
    <scope>NUCLEOTIDE SEQUENCE [LARGE SCALE GENOMIC DNA]</scope>
</reference>
<dbReference type="SFLD" id="SFLDG00002">
    <property type="entry name" value="C1.7:_P-type_atpase_like"/>
    <property type="match status" value="1"/>
</dbReference>
<feature type="transmembrane region" description="Helical" evidence="11">
    <location>
        <begin position="870"/>
        <end position="893"/>
    </location>
</feature>
<protein>
    <recommendedName>
        <fullName evidence="12">Cation-transporting P-type ATPase N-terminal domain-containing protein</fullName>
    </recommendedName>
</protein>
<dbReference type="GO" id="GO:0006883">
    <property type="term" value="P:intracellular sodium ion homeostasis"/>
    <property type="evidence" value="ECO:0007669"/>
    <property type="project" value="TreeGrafter"/>
</dbReference>
<dbReference type="Gene3D" id="3.40.50.1000">
    <property type="entry name" value="HAD superfamily/HAD-like"/>
    <property type="match status" value="1"/>
</dbReference>
<evidence type="ECO:0000256" key="9">
    <source>
        <dbReference type="ARBA" id="ARBA00022989"/>
    </source>
</evidence>
<dbReference type="SFLD" id="SFLDS00003">
    <property type="entry name" value="Haloacid_Dehalogenase"/>
    <property type="match status" value="1"/>
</dbReference>
<feature type="transmembrane region" description="Helical" evidence="11">
    <location>
        <begin position="768"/>
        <end position="791"/>
    </location>
</feature>
<keyword evidence="5" id="KW-0547">Nucleotide-binding</keyword>
<evidence type="ECO:0000256" key="7">
    <source>
        <dbReference type="ARBA" id="ARBA00022842"/>
    </source>
</evidence>
<dbReference type="InterPro" id="IPR004014">
    <property type="entry name" value="ATPase_P-typ_cation-transptr_N"/>
</dbReference>
<gene>
    <name evidence="13" type="ORF">A2750_04310</name>
</gene>
<organism evidence="13 14">
    <name type="scientific">Candidatus Yanofskybacteria bacterium RIFCSPHIGHO2_01_FULL_45_42</name>
    <dbReference type="NCBI Taxonomy" id="1802671"/>
    <lineage>
        <taxon>Bacteria</taxon>
        <taxon>Candidatus Yanofskyibacteriota</taxon>
    </lineage>
</organism>
<evidence type="ECO:0000256" key="6">
    <source>
        <dbReference type="ARBA" id="ARBA00022840"/>
    </source>
</evidence>
<evidence type="ECO:0000256" key="4">
    <source>
        <dbReference type="ARBA" id="ARBA00022692"/>
    </source>
</evidence>
<comment type="subcellular location">
    <subcellularLocation>
        <location evidence="1">Endomembrane system</location>
        <topology evidence="1">Multi-pass membrane protein</topology>
    </subcellularLocation>
</comment>
<keyword evidence="9 11" id="KW-1133">Transmembrane helix</keyword>
<dbReference type="PANTHER" id="PTHR43294:SF20">
    <property type="entry name" value="P-TYPE ATPASE"/>
    <property type="match status" value="1"/>
</dbReference>
<evidence type="ECO:0000256" key="2">
    <source>
        <dbReference type="ARBA" id="ARBA00005675"/>
    </source>
</evidence>
<name>A0A1F8EZ77_9BACT</name>